<evidence type="ECO:0000256" key="1">
    <source>
        <dbReference type="ARBA" id="ARBA00002355"/>
    </source>
</evidence>
<comment type="subunit">
    <text evidence="6">Component of the RIX1 complex, composed of IPI1, RIX1/IPI2 and IPI3 in a 1:2:2 stoichiometry. The complex interacts (via RIX1) with MDN1 (via its hexameric AAA ATPase ring) and the pre-60S ribosome particles.</text>
</comment>
<reference evidence="8 9" key="1">
    <citation type="journal article" date="2017" name="BMC Genomics">
        <title>Chromosome level assembly and secondary metabolite potential of the parasitic fungus Cordyceps militaris.</title>
        <authorList>
            <person name="Kramer G.J."/>
            <person name="Nodwell J.R."/>
        </authorList>
    </citation>
    <scope>NUCLEOTIDE SEQUENCE [LARGE SCALE GENOMIC DNA]</scope>
    <source>
        <strain evidence="8 9">ATCC 34164</strain>
    </source>
</reference>
<dbReference type="InterPro" id="IPR045227">
    <property type="entry name" value="WDR18/Ipi3/RID3"/>
</dbReference>
<evidence type="ECO:0000256" key="3">
    <source>
        <dbReference type="ARBA" id="ARBA00022574"/>
    </source>
</evidence>
<feature type="region of interest" description="Disordered" evidence="7">
    <location>
        <begin position="1"/>
        <end position="20"/>
    </location>
</feature>
<dbReference type="EMBL" id="CP023325">
    <property type="protein sequence ID" value="ATY65126.1"/>
    <property type="molecule type" value="Genomic_DNA"/>
</dbReference>
<dbReference type="InterPro" id="IPR015943">
    <property type="entry name" value="WD40/YVTN_repeat-like_dom_sf"/>
</dbReference>
<dbReference type="Pfam" id="PF00400">
    <property type="entry name" value="WD40"/>
    <property type="match status" value="1"/>
</dbReference>
<dbReference type="GO" id="GO:0120330">
    <property type="term" value="C:rixosome complex"/>
    <property type="evidence" value="ECO:0007669"/>
    <property type="project" value="UniProtKB-UniRule"/>
</dbReference>
<evidence type="ECO:0000256" key="4">
    <source>
        <dbReference type="ARBA" id="ARBA00022737"/>
    </source>
</evidence>
<dbReference type="GO" id="GO:0006364">
    <property type="term" value="P:rRNA processing"/>
    <property type="evidence" value="ECO:0007669"/>
    <property type="project" value="UniProtKB-UniRule"/>
</dbReference>
<dbReference type="InterPro" id="IPR036322">
    <property type="entry name" value="WD40_repeat_dom_sf"/>
</dbReference>
<name>A0A2H4SPU1_CORMI</name>
<feature type="repeat" description="WD" evidence="5">
    <location>
        <begin position="227"/>
        <end position="272"/>
    </location>
</feature>
<keyword evidence="3 5" id="KW-0853">WD repeat</keyword>
<dbReference type="VEuPathDB" id="FungiDB:A9K55_004239"/>
<dbReference type="GO" id="GO:0005656">
    <property type="term" value="C:nuclear pre-replicative complex"/>
    <property type="evidence" value="ECO:0007669"/>
    <property type="project" value="TreeGrafter"/>
</dbReference>
<keyword evidence="4" id="KW-0677">Repeat</keyword>
<dbReference type="PANTHER" id="PTHR18763:SF0">
    <property type="entry name" value="WD REPEAT-CONTAINING PROTEIN 18"/>
    <property type="match status" value="1"/>
</dbReference>
<accession>A0A2H4SPU1</accession>
<dbReference type="GO" id="GO:0006261">
    <property type="term" value="P:DNA-templated DNA replication"/>
    <property type="evidence" value="ECO:0007669"/>
    <property type="project" value="TreeGrafter"/>
</dbReference>
<protein>
    <recommendedName>
        <fullName evidence="6">Pre-rRNA-processing protein IPI3</fullName>
    </recommendedName>
</protein>
<sequence>MGSSAPTRSESGTRNEANQTVATDNIHKAAAGAVLLSACSVTSRYTISCATLDISRQQTDRSHATPQQIINDAHRRARVRRRGPLLAANTSVPKDVGIYTHTVAPAWRLKASFKKSSVSPRCLAVSDNHVFAAQDQKAHVHVYSRQRGNQESLVSFQERIRSLALAGNVLLLGTAEGRLMLWEAVSCLAATDSHVLTASDDSNINVWSLARLLEYGADPGFEPDLTLSNHRGAITSLVVAPGDNAETSLCVSASKDKTCIIWNYQTGQVLRTLLFPSIPLCTTLDPCARALIVAVEDGSIFLVEFFGDKPLLGSRAAEQSSIVVQVQSPLGVADADAGPATCLALDYNGTTLITGHTKGKILKWNLTDNSHPAELANLNAAVTNLSFVPLFPSQQSHQAPTVVKPNQSQRQYTLSTQLVGDSTSTRFAEMLNTPGFSDDTITRALHAFATSAAGSDATTLQYVGDLDHPAESEGAAAALRKPEYSEFPEDCVLGFEHKCSHAMTMSLLISHFVKTSQDMNQGARNIARRP</sequence>
<dbReference type="AlphaFoldDB" id="A0A2H4SPU1"/>
<evidence type="ECO:0000256" key="6">
    <source>
        <dbReference type="RuleBase" id="RU369067"/>
    </source>
</evidence>
<evidence type="ECO:0000256" key="7">
    <source>
        <dbReference type="SAM" id="MobiDB-lite"/>
    </source>
</evidence>
<dbReference type="Gene3D" id="2.130.10.10">
    <property type="entry name" value="YVTN repeat-like/Quinoprotein amine dehydrogenase"/>
    <property type="match status" value="2"/>
</dbReference>
<evidence type="ECO:0000256" key="5">
    <source>
        <dbReference type="PROSITE-ProRule" id="PRU00221"/>
    </source>
</evidence>
<dbReference type="PROSITE" id="PS50082">
    <property type="entry name" value="WD_REPEATS_2"/>
    <property type="match status" value="1"/>
</dbReference>
<dbReference type="SUPFAM" id="SSF50978">
    <property type="entry name" value="WD40 repeat-like"/>
    <property type="match status" value="1"/>
</dbReference>
<comment type="subcellular location">
    <subcellularLocation>
        <location evidence="6">Nucleus</location>
    </subcellularLocation>
</comment>
<keyword evidence="6" id="KW-0539">Nucleus</keyword>
<dbReference type="OrthoDB" id="756370at2759"/>
<dbReference type="PANTHER" id="PTHR18763">
    <property type="entry name" value="WD-REPEAT PROTEIN 18"/>
    <property type="match status" value="1"/>
</dbReference>
<keyword evidence="6" id="KW-0698">rRNA processing</keyword>
<dbReference type="InterPro" id="IPR001680">
    <property type="entry name" value="WD40_rpt"/>
</dbReference>
<proteinExistence type="inferred from homology"/>
<evidence type="ECO:0000256" key="2">
    <source>
        <dbReference type="ARBA" id="ARBA00010143"/>
    </source>
</evidence>
<dbReference type="SMART" id="SM00320">
    <property type="entry name" value="WD40"/>
    <property type="match status" value="5"/>
</dbReference>
<comment type="function">
    <text evidence="1 6">Component of the RIX1 complex required for processing of ITS2 sequences from 35S pre-rRNA.</text>
</comment>
<comment type="similarity">
    <text evidence="2 6">Belongs to the WD repeat IPI3/WDR18 family.</text>
</comment>
<evidence type="ECO:0000313" key="9">
    <source>
        <dbReference type="Proteomes" id="UP000323067"/>
    </source>
</evidence>
<organism evidence="8 9">
    <name type="scientific">Cordyceps militaris</name>
    <name type="common">Caterpillar fungus</name>
    <name type="synonym">Clavaria militaris</name>
    <dbReference type="NCBI Taxonomy" id="73501"/>
    <lineage>
        <taxon>Eukaryota</taxon>
        <taxon>Fungi</taxon>
        <taxon>Dikarya</taxon>
        <taxon>Ascomycota</taxon>
        <taxon>Pezizomycotina</taxon>
        <taxon>Sordariomycetes</taxon>
        <taxon>Hypocreomycetidae</taxon>
        <taxon>Hypocreales</taxon>
        <taxon>Cordycipitaceae</taxon>
        <taxon>Cordyceps</taxon>
    </lineage>
</organism>
<dbReference type="VEuPathDB" id="FungiDB:CCM_04432"/>
<gene>
    <name evidence="8" type="ORF">A9K55_004239</name>
</gene>
<dbReference type="Proteomes" id="UP000323067">
    <property type="component" value="Chromosome v"/>
</dbReference>
<evidence type="ECO:0000313" key="8">
    <source>
        <dbReference type="EMBL" id="ATY65126.1"/>
    </source>
</evidence>